<name>A0A7R6SSL1_9GAMM</name>
<organism evidence="1 2">
    <name type="scientific">Amphritea japonica ATCC BAA-1530</name>
    <dbReference type="NCBI Taxonomy" id="1278309"/>
    <lineage>
        <taxon>Bacteria</taxon>
        <taxon>Pseudomonadati</taxon>
        <taxon>Pseudomonadota</taxon>
        <taxon>Gammaproteobacteria</taxon>
        <taxon>Oceanospirillales</taxon>
        <taxon>Oceanospirillaceae</taxon>
        <taxon>Amphritea</taxon>
    </lineage>
</organism>
<dbReference type="AlphaFoldDB" id="A0A7R6SSL1"/>
<protein>
    <submittedName>
        <fullName evidence="1">Uncharacterized protein</fullName>
    </submittedName>
</protein>
<dbReference type="Proteomes" id="UP000595663">
    <property type="component" value="Chromosome"/>
</dbReference>
<dbReference type="EMBL" id="AP014545">
    <property type="protein sequence ID" value="BBB25755.1"/>
    <property type="molecule type" value="Genomic_DNA"/>
</dbReference>
<keyword evidence="2" id="KW-1185">Reference proteome</keyword>
<gene>
    <name evidence="1" type="ORF">AMJAP_1160</name>
</gene>
<evidence type="ECO:0000313" key="1">
    <source>
        <dbReference type="EMBL" id="BBB25755.1"/>
    </source>
</evidence>
<dbReference type="KEGG" id="ajp:AMJAP_1160"/>
<evidence type="ECO:0000313" key="2">
    <source>
        <dbReference type="Proteomes" id="UP000595663"/>
    </source>
</evidence>
<accession>A0A7R6SSL1</accession>
<proteinExistence type="predicted"/>
<reference evidence="1 2" key="1">
    <citation type="journal article" date="2008" name="Int. J. Syst. Evol. Microbiol.">
        <title>Amphritea japonica sp. nov. and Amphritea balenae sp. nov., isolated from the sediment adjacent to sperm whale carcasses off Kagoshima, Japan.</title>
        <authorList>
            <person name="Miyazaki M."/>
            <person name="Nogi Y."/>
            <person name="Fujiwara Y."/>
            <person name="Kawato M."/>
            <person name="Nagahama T."/>
            <person name="Kubokawa K."/>
            <person name="Horikoshi K."/>
        </authorList>
    </citation>
    <scope>NUCLEOTIDE SEQUENCE [LARGE SCALE GENOMIC DNA]</scope>
    <source>
        <strain evidence="1 2">ATCC BAA-1530</strain>
    </source>
</reference>
<sequence length="277" mass="29829">MERAAGFSLEIAMSQILTTLIEQVRADYLMMMEQDAGQFPYTLAEKLCNERLYLSADKLAPIVAEDPTLLAARSGNLIASEKERENPSVGTIISANIAAAMMEGLIDVALEHRWLMLDEEGRLILDAEELKLTEPAVTDIDYGESDTARENLTAPGVSHLTQLMNGAESAYLELLSAEQPNAYALAVQVASEHSIFAPDDIAPLVAENPLLLGLRADGIVDHDMFEGDAPAGMIISAHLTQMLISQLLELAVEQGLLGSDSSGHPLLPEDASAPLIH</sequence>